<evidence type="ECO:0000313" key="2">
    <source>
        <dbReference type="EMBL" id="GAA4330992.1"/>
    </source>
</evidence>
<dbReference type="Proteomes" id="UP001501115">
    <property type="component" value="Unassembled WGS sequence"/>
</dbReference>
<name>A0ABP8GWJ9_9ACTN</name>
<proteinExistence type="predicted"/>
<sequence>MATAPPPLRPTVGNLCLGSAPGSRGARFPGVPNPADTSGLSGTRRPILDR</sequence>
<evidence type="ECO:0000313" key="3">
    <source>
        <dbReference type="Proteomes" id="UP001501115"/>
    </source>
</evidence>
<protein>
    <submittedName>
        <fullName evidence="2">Uncharacterized protein</fullName>
    </submittedName>
</protein>
<keyword evidence="3" id="KW-1185">Reference proteome</keyword>
<reference evidence="3" key="1">
    <citation type="journal article" date="2019" name="Int. J. Syst. Evol. Microbiol.">
        <title>The Global Catalogue of Microorganisms (GCM) 10K type strain sequencing project: providing services to taxonomists for standard genome sequencing and annotation.</title>
        <authorList>
            <consortium name="The Broad Institute Genomics Platform"/>
            <consortium name="The Broad Institute Genome Sequencing Center for Infectious Disease"/>
            <person name="Wu L."/>
            <person name="Ma J."/>
        </authorList>
    </citation>
    <scope>NUCLEOTIDE SEQUENCE [LARGE SCALE GENOMIC DNA]</scope>
    <source>
        <strain evidence="3">JCM 31290</strain>
    </source>
</reference>
<gene>
    <name evidence="2" type="ORF">GCM10023086_61080</name>
</gene>
<evidence type="ECO:0000256" key="1">
    <source>
        <dbReference type="SAM" id="MobiDB-lite"/>
    </source>
</evidence>
<feature type="region of interest" description="Disordered" evidence="1">
    <location>
        <begin position="1"/>
        <end position="50"/>
    </location>
</feature>
<dbReference type="EMBL" id="BAABET010000010">
    <property type="protein sequence ID" value="GAA4330992.1"/>
    <property type="molecule type" value="Genomic_DNA"/>
</dbReference>
<organism evidence="2 3">
    <name type="scientific">Streptomyces venetus</name>
    <dbReference type="NCBI Taxonomy" id="1701086"/>
    <lineage>
        <taxon>Bacteria</taxon>
        <taxon>Bacillati</taxon>
        <taxon>Actinomycetota</taxon>
        <taxon>Actinomycetes</taxon>
        <taxon>Kitasatosporales</taxon>
        <taxon>Streptomycetaceae</taxon>
        <taxon>Streptomyces</taxon>
    </lineage>
</organism>
<comment type="caution">
    <text evidence="2">The sequence shown here is derived from an EMBL/GenBank/DDBJ whole genome shotgun (WGS) entry which is preliminary data.</text>
</comment>
<accession>A0ABP8GWJ9</accession>